<feature type="compositionally biased region" description="Basic and acidic residues" evidence="1">
    <location>
        <begin position="222"/>
        <end position="235"/>
    </location>
</feature>
<keyword evidence="4" id="KW-1185">Reference proteome</keyword>
<sequence length="242" mass="27048">MASVGKKARITILPLDSFPSFLGLDFFFSVFLPYPFLYPYGYSTRIPSSPPACFLAPSSFLPQCASPHVHHHHREAPSPPPPPPPLFLPVSFPHLSAGLGLVKLDGVRQCCIIAYGGYSGTPFLVGTPSELTTRNHVYILRNSKPPRQGGLRMNKIICISPRLGAMETRRKKRQRDRGRRILPEQKRSVSFSSSFSALRLVNFHIGAYLYLPFRTRRFHSGKKGERGGQEVERKGLISHPPS</sequence>
<dbReference type="AlphaFoldDB" id="A0AAD8UNN7"/>
<dbReference type="Proteomes" id="UP001244207">
    <property type="component" value="Unassembled WGS sequence"/>
</dbReference>
<reference evidence="3" key="1">
    <citation type="submission" date="2021-12" db="EMBL/GenBank/DDBJ databases">
        <title>Comparative genomics, transcriptomics and evolutionary studies reveal genomic signatures of adaptation to plant cell wall in hemibiotrophic fungi.</title>
        <authorList>
            <consortium name="DOE Joint Genome Institute"/>
            <person name="Baroncelli R."/>
            <person name="Diaz J.F."/>
            <person name="Benocci T."/>
            <person name="Peng M."/>
            <person name="Battaglia E."/>
            <person name="Haridas S."/>
            <person name="Andreopoulos W."/>
            <person name="Labutti K."/>
            <person name="Pangilinan J."/>
            <person name="Floch G.L."/>
            <person name="Makela M.R."/>
            <person name="Henrissat B."/>
            <person name="Grigoriev I.V."/>
            <person name="Crouch J.A."/>
            <person name="De Vries R.P."/>
            <person name="Sukno S.A."/>
            <person name="Thon M.R."/>
        </authorList>
    </citation>
    <scope>NUCLEOTIDE SEQUENCE</scope>
    <source>
        <strain evidence="3">CBS 112980</strain>
    </source>
</reference>
<dbReference type="GeneID" id="85385833"/>
<name>A0AAD8UNN7_GLOAC</name>
<keyword evidence="2" id="KW-0812">Transmembrane</keyword>
<gene>
    <name evidence="3" type="ORF">BDZ83DRAFT_251961</name>
</gene>
<feature type="transmembrane region" description="Helical" evidence="2">
    <location>
        <begin position="21"/>
        <end position="41"/>
    </location>
</feature>
<dbReference type="RefSeq" id="XP_060366778.1">
    <property type="nucleotide sequence ID" value="XM_060501934.1"/>
</dbReference>
<evidence type="ECO:0000313" key="3">
    <source>
        <dbReference type="EMBL" id="KAK1726723.1"/>
    </source>
</evidence>
<keyword evidence="2" id="KW-0472">Membrane</keyword>
<comment type="caution">
    <text evidence="3">The sequence shown here is derived from an EMBL/GenBank/DDBJ whole genome shotgun (WGS) entry which is preliminary data.</text>
</comment>
<accession>A0AAD8UNN7</accession>
<organism evidence="3 4">
    <name type="scientific">Glomerella acutata</name>
    <name type="common">Colletotrichum acutatum</name>
    <dbReference type="NCBI Taxonomy" id="27357"/>
    <lineage>
        <taxon>Eukaryota</taxon>
        <taxon>Fungi</taxon>
        <taxon>Dikarya</taxon>
        <taxon>Ascomycota</taxon>
        <taxon>Pezizomycotina</taxon>
        <taxon>Sordariomycetes</taxon>
        <taxon>Hypocreomycetidae</taxon>
        <taxon>Glomerellales</taxon>
        <taxon>Glomerellaceae</taxon>
        <taxon>Colletotrichum</taxon>
        <taxon>Colletotrichum acutatum species complex</taxon>
    </lineage>
</organism>
<evidence type="ECO:0000256" key="2">
    <source>
        <dbReference type="SAM" id="Phobius"/>
    </source>
</evidence>
<proteinExistence type="predicted"/>
<dbReference type="EMBL" id="JAHMHS010000030">
    <property type="protein sequence ID" value="KAK1726723.1"/>
    <property type="molecule type" value="Genomic_DNA"/>
</dbReference>
<keyword evidence="2" id="KW-1133">Transmembrane helix</keyword>
<feature type="region of interest" description="Disordered" evidence="1">
    <location>
        <begin position="219"/>
        <end position="242"/>
    </location>
</feature>
<evidence type="ECO:0000313" key="4">
    <source>
        <dbReference type="Proteomes" id="UP001244207"/>
    </source>
</evidence>
<evidence type="ECO:0000256" key="1">
    <source>
        <dbReference type="SAM" id="MobiDB-lite"/>
    </source>
</evidence>
<protein>
    <submittedName>
        <fullName evidence="3">Uncharacterized protein</fullName>
    </submittedName>
</protein>